<keyword evidence="2" id="KW-1185">Reference proteome</keyword>
<protein>
    <submittedName>
        <fullName evidence="1">DGC domain containing protein</fullName>
    </submittedName>
</protein>
<dbReference type="InterPro" id="IPR014958">
    <property type="entry name" value="DGC"/>
</dbReference>
<dbReference type="Proteomes" id="UP000186940">
    <property type="component" value="Unassembled WGS sequence"/>
</dbReference>
<comment type="caution">
    <text evidence="1">The sequence shown here is derived from an EMBL/GenBank/DDBJ whole genome shotgun (WGS) entry which is preliminary data.</text>
</comment>
<evidence type="ECO:0000313" key="1">
    <source>
        <dbReference type="EMBL" id="OFV68535.1"/>
    </source>
</evidence>
<sequence>MEDVTMGERYLRGKKPICLFPCSGFTIPGEAVRRASAIISEEVFPDICDTLGIVELTRAFIDGNTAGFKKKLSKQKVVTIDGCQYSCAKEFIKRFLRIEPEREIIFRLTDREDVADKMTFTKDEDIEKAIRLIKEVVEELHPATQ</sequence>
<organism evidence="1 2">
    <name type="scientific">Candidatus Syntropharchaeum caldarium</name>
    <dbReference type="NCBI Taxonomy" id="1838285"/>
    <lineage>
        <taxon>Archaea</taxon>
        <taxon>Methanobacteriati</taxon>
        <taxon>Methanobacteriota</taxon>
        <taxon>Stenosarchaea group</taxon>
        <taxon>Methanomicrobia</taxon>
        <taxon>Methanosarcinales</taxon>
        <taxon>ANME-2 cluster</taxon>
        <taxon>Candidatus Syntropharchaeum</taxon>
    </lineage>
</organism>
<reference evidence="1" key="1">
    <citation type="submission" date="2016-05" db="EMBL/GenBank/DDBJ databases">
        <title>Microbial consortia oxidize butane by reversing methanogenesis.</title>
        <authorList>
            <person name="Laso-Perez R."/>
            <person name="Richter M."/>
            <person name="Wegener G."/>
            <person name="Musat F."/>
        </authorList>
    </citation>
    <scope>NUCLEOTIDE SEQUENCE [LARGE SCALE GENOMIC DNA]</scope>
    <source>
        <strain evidence="1">BOX2</strain>
    </source>
</reference>
<name>A0A1F2PBW8_9EURY</name>
<dbReference type="AlphaFoldDB" id="A0A1F2PBW8"/>
<evidence type="ECO:0000313" key="2">
    <source>
        <dbReference type="Proteomes" id="UP000186940"/>
    </source>
</evidence>
<dbReference type="EMBL" id="LYOS01000001">
    <property type="protein sequence ID" value="OFV68535.1"/>
    <property type="molecule type" value="Genomic_DNA"/>
</dbReference>
<gene>
    <name evidence="1" type="ORF">SCAL_000211</name>
</gene>
<dbReference type="Pfam" id="PF08859">
    <property type="entry name" value="DGC"/>
    <property type="match status" value="1"/>
</dbReference>
<proteinExistence type="predicted"/>
<accession>A0A1F2PBW8</accession>